<dbReference type="EMBL" id="JBBPDW010000013">
    <property type="protein sequence ID" value="KAK7547139.1"/>
    <property type="molecule type" value="Genomic_DNA"/>
</dbReference>
<feature type="region of interest" description="Disordered" evidence="1">
    <location>
        <begin position="1"/>
        <end position="49"/>
    </location>
</feature>
<name>A0ABR1MG90_9PEZI</name>
<evidence type="ECO:0000256" key="1">
    <source>
        <dbReference type="SAM" id="MobiDB-lite"/>
    </source>
</evidence>
<sequence length="230" mass="24067">MLPTPSLRSPQTTALKPHQTTSVHALPRLTSSRPALQGERAARPDGFSLWKNPSFKQTGCSACSGLTQEPGAAAVQTPTQVPSWTELVPGRIRLGGWRRRGKREGKPGTGKWERRRAHLDSIRSPPGIHSSVPDGCWEGTVAGMAGRRDGVVVVNNGEQPTTDAGVCVVYCGVHAMPCHTMASARALWCSEQSVGASASASASASALPCPRPGPGSGGGGASNHACMSWW</sequence>
<gene>
    <name evidence="2" type="ORF">IWX46DRAFT_70751</name>
</gene>
<evidence type="ECO:0000313" key="2">
    <source>
        <dbReference type="EMBL" id="KAK7547139.1"/>
    </source>
</evidence>
<organism evidence="2 3">
    <name type="scientific">Phyllosticta citricarpa</name>
    <dbReference type="NCBI Taxonomy" id="55181"/>
    <lineage>
        <taxon>Eukaryota</taxon>
        <taxon>Fungi</taxon>
        <taxon>Dikarya</taxon>
        <taxon>Ascomycota</taxon>
        <taxon>Pezizomycotina</taxon>
        <taxon>Dothideomycetes</taxon>
        <taxon>Dothideomycetes incertae sedis</taxon>
        <taxon>Botryosphaeriales</taxon>
        <taxon>Phyllostictaceae</taxon>
        <taxon>Phyllosticta</taxon>
    </lineage>
</organism>
<protein>
    <submittedName>
        <fullName evidence="2">Uncharacterized protein</fullName>
    </submittedName>
</protein>
<comment type="caution">
    <text evidence="2">The sequence shown here is derived from an EMBL/GenBank/DDBJ whole genome shotgun (WGS) entry which is preliminary data.</text>
</comment>
<accession>A0ABR1MG90</accession>
<reference evidence="2 3" key="1">
    <citation type="submission" date="2024-04" db="EMBL/GenBank/DDBJ databases">
        <title>Phyllosticta paracitricarpa is synonymous to the EU quarantine fungus P. citricarpa based on phylogenomic analyses.</title>
        <authorList>
            <consortium name="Lawrence Berkeley National Laboratory"/>
            <person name="Van Ingen-Buijs V.A."/>
            <person name="Van Westerhoven A.C."/>
            <person name="Haridas S."/>
            <person name="Skiadas P."/>
            <person name="Martin F."/>
            <person name="Groenewald J.Z."/>
            <person name="Crous P.W."/>
            <person name="Seidl M.F."/>
        </authorList>
    </citation>
    <scope>NUCLEOTIDE SEQUENCE [LARGE SCALE GENOMIC DNA]</scope>
    <source>
        <strain evidence="2 3">CBS 122670</strain>
    </source>
</reference>
<dbReference type="Proteomes" id="UP001365128">
    <property type="component" value="Unassembled WGS sequence"/>
</dbReference>
<evidence type="ECO:0000313" key="3">
    <source>
        <dbReference type="Proteomes" id="UP001365128"/>
    </source>
</evidence>
<feature type="compositionally biased region" description="Polar residues" evidence="1">
    <location>
        <begin position="1"/>
        <end position="34"/>
    </location>
</feature>
<proteinExistence type="predicted"/>
<keyword evidence="3" id="KW-1185">Reference proteome</keyword>